<comment type="caution">
    <text evidence="3">The sequence shown here is derived from an EMBL/GenBank/DDBJ whole genome shotgun (WGS) entry which is preliminary data.</text>
</comment>
<feature type="binding site" evidence="2">
    <location>
        <position position="282"/>
    </location>
    <ligand>
        <name>substrate</name>
    </ligand>
</feature>
<dbReference type="EC" id="3.6.1.57" evidence="3"/>
<dbReference type="EMBL" id="QQOH01000002">
    <property type="protein sequence ID" value="RDE22572.1"/>
    <property type="molecule type" value="Genomic_DNA"/>
</dbReference>
<keyword evidence="4" id="KW-1185">Reference proteome</keyword>
<reference evidence="3 4" key="1">
    <citation type="submission" date="2018-07" db="EMBL/GenBank/DDBJ databases">
        <title>Motiliproteus coralliicola sp. nov., a bacterium isolated from Coral.</title>
        <authorList>
            <person name="Wang G."/>
        </authorList>
    </citation>
    <scope>NUCLEOTIDE SEQUENCE [LARGE SCALE GENOMIC DNA]</scope>
    <source>
        <strain evidence="3 4">C34</strain>
    </source>
</reference>
<dbReference type="RefSeq" id="WP_114695204.1">
    <property type="nucleotide sequence ID" value="NZ_QQOH01000002.1"/>
</dbReference>
<dbReference type="Gene3D" id="3.40.50.2000">
    <property type="entry name" value="Glycogen Phosphorylase B"/>
    <property type="match status" value="1"/>
</dbReference>
<keyword evidence="3" id="KW-0378">Hydrolase</keyword>
<dbReference type="GO" id="GO:0016787">
    <property type="term" value="F:hydrolase activity"/>
    <property type="evidence" value="ECO:0007669"/>
    <property type="project" value="UniProtKB-KW"/>
</dbReference>
<dbReference type="OrthoDB" id="9788924at2"/>
<evidence type="ECO:0000256" key="2">
    <source>
        <dbReference type="PIRSR" id="PIRSR620023-2"/>
    </source>
</evidence>
<evidence type="ECO:0000256" key="1">
    <source>
        <dbReference type="PIRSR" id="PIRSR620023-1"/>
    </source>
</evidence>
<dbReference type="Proteomes" id="UP000253769">
    <property type="component" value="Unassembled WGS sequence"/>
</dbReference>
<accession>A0A369WLI8</accession>
<evidence type="ECO:0000313" key="3">
    <source>
        <dbReference type="EMBL" id="RDE22572.1"/>
    </source>
</evidence>
<feature type="active site" description="Proton acceptor" evidence="1">
    <location>
        <position position="17"/>
    </location>
</feature>
<proteinExistence type="predicted"/>
<feature type="binding site" evidence="2">
    <location>
        <position position="177"/>
    </location>
    <ligand>
        <name>substrate</name>
    </ligand>
</feature>
<dbReference type="InterPro" id="IPR020023">
    <property type="entry name" value="PseG"/>
</dbReference>
<organism evidence="3 4">
    <name type="scientific">Motiliproteus coralliicola</name>
    <dbReference type="NCBI Taxonomy" id="2283196"/>
    <lineage>
        <taxon>Bacteria</taxon>
        <taxon>Pseudomonadati</taxon>
        <taxon>Pseudomonadota</taxon>
        <taxon>Gammaproteobacteria</taxon>
        <taxon>Oceanospirillales</taxon>
        <taxon>Oceanospirillaceae</taxon>
        <taxon>Motiliproteus</taxon>
    </lineage>
</organism>
<evidence type="ECO:0000313" key="4">
    <source>
        <dbReference type="Proteomes" id="UP000253769"/>
    </source>
</evidence>
<sequence>MKVVVRADSGVAMGVGHVMRCLTLLEYLQSKCISLDAIFVCRDHRGNLIEFINKKGYRVVTLPVDDQVLDNQALEQHARWLGGTLSEDSHATRRTILQQWPEGADWLIVDHYGTDAEWHRIVRSNTKQLMVIDDLADRQYDCDLLLDQTFGETEARYKGLVPEVARVLAGAGFALLRDEFDLHKHDFEPATSRRWPPRDLLVSLGGGDPDNVTGEVLDALVSWRSELGKITVIVGQANPHLNSLRAKASLLQAQILVGAENMAQLMREHDLAIGAAGATSWERCAMGLPTAAVITAANQKTIISRLKATGAIVELIRPISDSSMKAELLPWMTDREAYEGAVSAAISICDGRGALRTSEVMLTP</sequence>
<dbReference type="AlphaFoldDB" id="A0A369WLI8"/>
<dbReference type="NCBIfam" id="TIGR03590">
    <property type="entry name" value="PseG"/>
    <property type="match status" value="1"/>
</dbReference>
<name>A0A369WLI8_9GAMM</name>
<protein>
    <submittedName>
        <fullName evidence="3">UDP-2,4-diacetamido-2,4, 6-trideoxy-beta-L-altropyranose hydrolase</fullName>
        <ecNumber evidence="3">3.6.1.57</ecNumber>
    </submittedName>
</protein>
<dbReference type="Gene3D" id="3.40.50.11190">
    <property type="match status" value="1"/>
</dbReference>
<gene>
    <name evidence="3" type="primary">pseG</name>
    <name evidence="3" type="ORF">DV711_08245</name>
</gene>